<dbReference type="OrthoDB" id="8191755at2759"/>
<dbReference type="EMBL" id="CAJQZP010001668">
    <property type="protein sequence ID" value="CAG5058294.1"/>
    <property type="molecule type" value="Genomic_DNA"/>
</dbReference>
<feature type="compositionally biased region" description="Polar residues" evidence="1">
    <location>
        <begin position="50"/>
        <end position="89"/>
    </location>
</feature>
<organism evidence="2 3">
    <name type="scientific">Parnassius apollo</name>
    <name type="common">Apollo butterfly</name>
    <name type="synonym">Papilio apollo</name>
    <dbReference type="NCBI Taxonomy" id="110799"/>
    <lineage>
        <taxon>Eukaryota</taxon>
        <taxon>Metazoa</taxon>
        <taxon>Ecdysozoa</taxon>
        <taxon>Arthropoda</taxon>
        <taxon>Hexapoda</taxon>
        <taxon>Insecta</taxon>
        <taxon>Pterygota</taxon>
        <taxon>Neoptera</taxon>
        <taxon>Endopterygota</taxon>
        <taxon>Lepidoptera</taxon>
        <taxon>Glossata</taxon>
        <taxon>Ditrysia</taxon>
        <taxon>Papilionoidea</taxon>
        <taxon>Papilionidae</taxon>
        <taxon>Parnassiinae</taxon>
        <taxon>Parnassini</taxon>
        <taxon>Parnassius</taxon>
        <taxon>Parnassius</taxon>
    </lineage>
</organism>
<keyword evidence="3" id="KW-1185">Reference proteome</keyword>
<evidence type="ECO:0000256" key="1">
    <source>
        <dbReference type="SAM" id="MobiDB-lite"/>
    </source>
</evidence>
<name>A0A8S3YAI8_PARAO</name>
<accession>A0A8S3YAI8</accession>
<sequence length="246" mass="27611">MIKHFSSFQMPRNWTRKTSKASWNVDNLQAAAVRIRKGVSMRKVAEETEAITSTSGRNVIGPQPSTSDDITNYKPNDSINQENNKSNSEPLAGLVSQLTLLPCIGKGKGKGKRTQQSEILTATPLKTVFKEKDKTRKKKEKHTGGKAIKKIKEVKKKLFKSSSSEESADEQVLYESGDSDLENIEIPLNIQKNTQIERDQSVCTICLEEGKSREIWYRCRLCAGWAQEACTVCDDPSRYSSDFCIN</sequence>
<evidence type="ECO:0000313" key="3">
    <source>
        <dbReference type="Proteomes" id="UP000691718"/>
    </source>
</evidence>
<dbReference type="AlphaFoldDB" id="A0A8S3YAI8"/>
<evidence type="ECO:0000313" key="2">
    <source>
        <dbReference type="EMBL" id="CAG5058294.1"/>
    </source>
</evidence>
<protein>
    <submittedName>
        <fullName evidence="2">(apollo) hypothetical protein</fullName>
    </submittedName>
</protein>
<gene>
    <name evidence="2" type="ORF">PAPOLLO_LOCUS27526</name>
</gene>
<proteinExistence type="predicted"/>
<dbReference type="Proteomes" id="UP000691718">
    <property type="component" value="Unassembled WGS sequence"/>
</dbReference>
<comment type="caution">
    <text evidence="2">The sequence shown here is derived from an EMBL/GenBank/DDBJ whole genome shotgun (WGS) entry which is preliminary data.</text>
</comment>
<reference evidence="2" key="1">
    <citation type="submission" date="2021-04" db="EMBL/GenBank/DDBJ databases">
        <authorList>
            <person name="Tunstrom K."/>
        </authorList>
    </citation>
    <scope>NUCLEOTIDE SEQUENCE</scope>
</reference>
<feature type="region of interest" description="Disordered" evidence="1">
    <location>
        <begin position="48"/>
        <end position="89"/>
    </location>
</feature>